<evidence type="ECO:0000256" key="1">
    <source>
        <dbReference type="ARBA" id="ARBA00023172"/>
    </source>
</evidence>
<dbReference type="InterPro" id="IPR013762">
    <property type="entry name" value="Integrase-like_cat_sf"/>
</dbReference>
<gene>
    <name evidence="3" type="ORF">N5D09_17350</name>
</gene>
<dbReference type="Gene3D" id="1.10.443.10">
    <property type="entry name" value="Intergrase catalytic core"/>
    <property type="match status" value="1"/>
</dbReference>
<dbReference type="AlphaFoldDB" id="A0ABD4Y4Q1"/>
<comment type="caution">
    <text evidence="3">The sequence shown here is derived from an EMBL/GenBank/DDBJ whole genome shotgun (WGS) entry which is preliminary data.</text>
</comment>
<dbReference type="InterPro" id="IPR024456">
    <property type="entry name" value="Integrase_catalytic_putative"/>
</dbReference>
<evidence type="ECO:0000313" key="3">
    <source>
        <dbReference type="EMBL" id="MDH0689862.1"/>
    </source>
</evidence>
<protein>
    <submittedName>
        <fullName evidence="3">Integrase domain-containing protein</fullName>
    </submittedName>
</protein>
<keyword evidence="1" id="KW-0233">DNA recombination</keyword>
<accession>A0ABD4Y4Q1</accession>
<dbReference type="EMBL" id="JAOCDG010000036">
    <property type="protein sequence ID" value="MDH0689862.1"/>
    <property type="molecule type" value="Genomic_DNA"/>
</dbReference>
<dbReference type="Proteomes" id="UP001161139">
    <property type="component" value="Unassembled WGS sequence"/>
</dbReference>
<name>A0ABD4Y4Q1_STUST</name>
<sequence length="311" mass="34129">MGRNVGVGTRDMASAGRILLDREREKGHISFSTAASVDMAWRQFADIARAKGVRRLEHVTEDLLMRYGAELAQQVARHECTAGYAQRLISAVNSVMRLANPKWRRVNAVHDCGVPKRTAVRKEPPSGMDAQLVDAAIQSLRLSDQAAAAAVVKLCWALGLRIQEAALLNAKKAMSQAQSDGCIEVRYGTKGGRKRVLRILHAHQLEALEAAAAIQAQGISIIPSDLDWKMFRTSVLDRARITLKAHGIVRFHDLRAAYACRRYQELTGYPAPVLTGRIVEREADRVARAEIALELGHNRISVVAAYVGGLA</sequence>
<proteinExistence type="predicted"/>
<dbReference type="Pfam" id="PF12835">
    <property type="entry name" value="Integrase_1"/>
    <property type="match status" value="1"/>
</dbReference>
<dbReference type="InterPro" id="IPR011010">
    <property type="entry name" value="DNA_brk_join_enz"/>
</dbReference>
<dbReference type="GO" id="GO:0006310">
    <property type="term" value="P:DNA recombination"/>
    <property type="evidence" value="ECO:0007669"/>
    <property type="project" value="UniProtKB-KW"/>
</dbReference>
<evidence type="ECO:0000259" key="2">
    <source>
        <dbReference type="Pfam" id="PF12835"/>
    </source>
</evidence>
<reference evidence="3" key="1">
    <citation type="submission" date="2022-09" db="EMBL/GenBank/DDBJ databases">
        <title>Intensive care unit water sources are persistently colonized with multi-drug resistant bacteria and are the site of extensive horizontal gene transfer of antibiotic resistance genes.</title>
        <authorList>
            <person name="Diorio-Toth L."/>
        </authorList>
    </citation>
    <scope>NUCLEOTIDE SEQUENCE</scope>
    <source>
        <strain evidence="3">GD03864</strain>
    </source>
</reference>
<organism evidence="3 4">
    <name type="scientific">Stutzerimonas stutzeri</name>
    <name type="common">Pseudomonas stutzeri</name>
    <dbReference type="NCBI Taxonomy" id="316"/>
    <lineage>
        <taxon>Bacteria</taxon>
        <taxon>Pseudomonadati</taxon>
        <taxon>Pseudomonadota</taxon>
        <taxon>Gammaproteobacteria</taxon>
        <taxon>Pseudomonadales</taxon>
        <taxon>Pseudomonadaceae</taxon>
        <taxon>Stutzerimonas</taxon>
    </lineage>
</organism>
<dbReference type="RefSeq" id="WP_224109938.1">
    <property type="nucleotide sequence ID" value="NZ_JAOCDG010000036.1"/>
</dbReference>
<dbReference type="SUPFAM" id="SSF56349">
    <property type="entry name" value="DNA breaking-rejoining enzymes"/>
    <property type="match status" value="1"/>
</dbReference>
<feature type="domain" description="Integrase catalytic" evidence="2">
    <location>
        <begin position="121"/>
        <end position="260"/>
    </location>
</feature>
<evidence type="ECO:0000313" key="4">
    <source>
        <dbReference type="Proteomes" id="UP001161139"/>
    </source>
</evidence>